<evidence type="ECO:0000313" key="11">
    <source>
        <dbReference type="EMBL" id="OAP85973.1"/>
    </source>
</evidence>
<dbReference type="Pfam" id="PF22837">
    <property type="entry name" value="M_Eco57I_C"/>
    <property type="match status" value="1"/>
</dbReference>
<evidence type="ECO:0000313" key="12">
    <source>
        <dbReference type="Proteomes" id="UP000078368"/>
    </source>
</evidence>
<comment type="caution">
    <text evidence="11">The sequence shown here is derived from an EMBL/GenBank/DDBJ whole genome shotgun (WGS) entry which is preliminary data.</text>
</comment>
<comment type="catalytic activity">
    <reaction evidence="7">
        <text>a 2'-deoxyadenosine in DNA + S-adenosyl-L-methionine = an N(6)-methyl-2'-deoxyadenosine in DNA + S-adenosyl-L-homocysteine + H(+)</text>
        <dbReference type="Rhea" id="RHEA:15197"/>
        <dbReference type="Rhea" id="RHEA-COMP:12418"/>
        <dbReference type="Rhea" id="RHEA-COMP:12419"/>
        <dbReference type="ChEBI" id="CHEBI:15378"/>
        <dbReference type="ChEBI" id="CHEBI:57856"/>
        <dbReference type="ChEBI" id="CHEBI:59789"/>
        <dbReference type="ChEBI" id="CHEBI:90615"/>
        <dbReference type="ChEBI" id="CHEBI:90616"/>
        <dbReference type="EC" id="2.1.1.72"/>
    </reaction>
</comment>
<evidence type="ECO:0000259" key="8">
    <source>
        <dbReference type="Pfam" id="PF02384"/>
    </source>
</evidence>
<dbReference type="STRING" id="1823756.A4H34_01945"/>
<evidence type="ECO:0000256" key="5">
    <source>
        <dbReference type="ARBA" id="ARBA00022691"/>
    </source>
</evidence>
<feature type="domain" description="Type II methyltransferase M.Eco57I C-terminal" evidence="10">
    <location>
        <begin position="306"/>
        <end position="565"/>
    </location>
</feature>
<dbReference type="PANTHER" id="PTHR33841">
    <property type="entry name" value="DNA METHYLTRANSFERASE YEEA-RELATED"/>
    <property type="match status" value="1"/>
</dbReference>
<evidence type="ECO:0000256" key="7">
    <source>
        <dbReference type="ARBA" id="ARBA00047942"/>
    </source>
</evidence>
<evidence type="ECO:0000256" key="4">
    <source>
        <dbReference type="ARBA" id="ARBA00022679"/>
    </source>
</evidence>
<evidence type="ECO:0000259" key="10">
    <source>
        <dbReference type="Pfam" id="PF22837"/>
    </source>
</evidence>
<dbReference type="GO" id="GO:0008170">
    <property type="term" value="F:N-methyltransferase activity"/>
    <property type="evidence" value="ECO:0007669"/>
    <property type="project" value="InterPro"/>
</dbReference>
<proteinExistence type="inferred from homology"/>
<dbReference type="GO" id="GO:0009307">
    <property type="term" value="P:DNA restriction-modification system"/>
    <property type="evidence" value="ECO:0007669"/>
    <property type="project" value="UniProtKB-KW"/>
</dbReference>
<evidence type="ECO:0000256" key="1">
    <source>
        <dbReference type="ARBA" id="ARBA00006594"/>
    </source>
</evidence>
<dbReference type="PANTHER" id="PTHR33841:SF5">
    <property type="entry name" value="DNA METHYLASE (MODIFICATION METHYLASE) (METHYLTRANSFERASE)-RELATED"/>
    <property type="match status" value="1"/>
</dbReference>
<dbReference type="PROSITE" id="PS00092">
    <property type="entry name" value="N6_MTASE"/>
    <property type="match status" value="1"/>
</dbReference>
<evidence type="ECO:0000256" key="6">
    <source>
        <dbReference type="ARBA" id="ARBA00022747"/>
    </source>
</evidence>
<feature type="domain" description="DNA methylase adenine-specific" evidence="8">
    <location>
        <begin position="7"/>
        <end position="58"/>
    </location>
</feature>
<dbReference type="Pfam" id="PF02384">
    <property type="entry name" value="N6_Mtase"/>
    <property type="match status" value="1"/>
</dbReference>
<keyword evidence="6" id="KW-0680">Restriction system</keyword>
<dbReference type="Pfam" id="PF07669">
    <property type="entry name" value="Eco57I"/>
    <property type="match status" value="1"/>
</dbReference>
<dbReference type="GO" id="GO:0032259">
    <property type="term" value="P:methylation"/>
    <property type="evidence" value="ECO:0007669"/>
    <property type="project" value="UniProtKB-KW"/>
</dbReference>
<keyword evidence="3 11" id="KW-0489">Methyltransferase</keyword>
<dbReference type="InterPro" id="IPR002052">
    <property type="entry name" value="DNA_methylase_N6_adenine_CS"/>
</dbReference>
<dbReference type="InterPro" id="IPR029063">
    <property type="entry name" value="SAM-dependent_MTases_sf"/>
</dbReference>
<evidence type="ECO:0000256" key="3">
    <source>
        <dbReference type="ARBA" id="ARBA00022603"/>
    </source>
</evidence>
<dbReference type="PRINTS" id="PR00507">
    <property type="entry name" value="N12N6MTFRASE"/>
</dbReference>
<protein>
    <recommendedName>
        <fullName evidence="2">site-specific DNA-methyltransferase (adenine-specific)</fullName>
        <ecNumber evidence="2">2.1.1.72</ecNumber>
    </recommendedName>
</protein>
<dbReference type="EC" id="2.1.1.72" evidence="2"/>
<comment type="similarity">
    <text evidence="1">Belongs to the N(4)/N(6)-methyltransferase family.</text>
</comment>
<accession>A0A179B419</accession>
<evidence type="ECO:0000256" key="2">
    <source>
        <dbReference type="ARBA" id="ARBA00011900"/>
    </source>
</evidence>
<gene>
    <name evidence="11" type="ORF">A4H34_01945</name>
</gene>
<dbReference type="InterPro" id="IPR003356">
    <property type="entry name" value="DNA_methylase_A-5"/>
</dbReference>
<evidence type="ECO:0000259" key="9">
    <source>
        <dbReference type="Pfam" id="PF07669"/>
    </source>
</evidence>
<name>A0A179B419_9ACTO</name>
<dbReference type="GO" id="GO:0003677">
    <property type="term" value="F:DNA binding"/>
    <property type="evidence" value="ECO:0007669"/>
    <property type="project" value="InterPro"/>
</dbReference>
<dbReference type="Proteomes" id="UP000078368">
    <property type="component" value="Unassembled WGS sequence"/>
</dbReference>
<keyword evidence="12" id="KW-1185">Reference proteome</keyword>
<keyword evidence="5" id="KW-0949">S-adenosyl-L-methionine</keyword>
<keyword evidence="4 11" id="KW-0808">Transferase</keyword>
<dbReference type="Gene3D" id="3.40.50.150">
    <property type="entry name" value="Vaccinia Virus protein VP39"/>
    <property type="match status" value="1"/>
</dbReference>
<dbReference type="GO" id="GO:0009007">
    <property type="term" value="F:site-specific DNA-methyltransferase (adenine-specific) activity"/>
    <property type="evidence" value="ECO:0007669"/>
    <property type="project" value="UniProtKB-EC"/>
</dbReference>
<feature type="domain" description="Type II methyltransferase M.TaqI-like" evidence="9">
    <location>
        <begin position="144"/>
        <end position="250"/>
    </location>
</feature>
<sequence>MSMSESSASDARKARGAFFTPAPIARFIVDWAVRRAGDSVLDPSCGDAAFLAPAATKLLELSSVRQVAACVRKPATGEGCARKEKEIRGEGPVGEKSAGREAEVSEAVPREIRVDGVDVDPPSAAAARERVVALGAHAHVQVADFFAIPAEARYDAVVGNPPYVRYQGFAGASRTAGREAALRAGVSLTALASSWAPFVVHACQFLVRGGRLGFVLPAELLSVNYAAPVRRFLFDSFSGIELVLFESRVFDEAQADVVLLLAEGYGGSTSHAAVRQVRDERDLAAASPRPRAARHDGMWAPASPEAKWTELLAPATALANLDELRDSSALTPLSEWGAVKLGAVTGNNGYFTLSPSRARELGLDRRDLLRISPAGSSHLRGMSLTSKALAILGEEGRGTLLFRPRTPLSAAARRYIRTGSETGVDLAYKCRVRDPWYIVPLPAVPDLFLTAMNAETPRLVANSARVHHLNSVHGVCLAEELRRLGTELLPLASLNSASRLSAELSGRSYGGGILKLEPGEARRWLVPSPTLVSERLEELRSIKASVARVLRRGELSRATEMVDAALGLASAKPGSAEPGGLFAAAAALSRRRMHRGRKLGR</sequence>
<dbReference type="InterPro" id="IPR011639">
    <property type="entry name" value="MethylTrfase_TaqI-like_dom"/>
</dbReference>
<dbReference type="InterPro" id="IPR054520">
    <property type="entry name" value="M_Eco57I_C"/>
</dbReference>
<dbReference type="AlphaFoldDB" id="A0A179B419"/>
<dbReference type="InterPro" id="IPR050953">
    <property type="entry name" value="N4_N6_ade-DNA_methylase"/>
</dbReference>
<dbReference type="EMBL" id="LVZK01000001">
    <property type="protein sequence ID" value="OAP85973.1"/>
    <property type="molecule type" value="Genomic_DNA"/>
</dbReference>
<dbReference type="SUPFAM" id="SSF53335">
    <property type="entry name" value="S-adenosyl-L-methionine-dependent methyltransferases"/>
    <property type="match status" value="1"/>
</dbReference>
<organism evidence="11 12">
    <name type="scientific">Peptidiphaga gingivicola</name>
    <dbReference type="NCBI Taxonomy" id="2741497"/>
    <lineage>
        <taxon>Bacteria</taxon>
        <taxon>Bacillati</taxon>
        <taxon>Actinomycetota</taxon>
        <taxon>Actinomycetes</taxon>
        <taxon>Actinomycetales</taxon>
        <taxon>Actinomycetaceae</taxon>
        <taxon>Peptidiphaga</taxon>
    </lineage>
</organism>
<reference evidence="11 12" key="1">
    <citation type="submission" date="2016-04" db="EMBL/GenBank/DDBJ databases">
        <title>Peptidophaga gingivicola gen. nov., sp. nov., isolated from human subgingival plaque.</title>
        <authorList>
            <person name="Beall C.J."/>
            <person name="Mokrzan E.M."/>
            <person name="Griffen A.L."/>
            <person name="Leys E.J."/>
        </authorList>
    </citation>
    <scope>NUCLEOTIDE SEQUENCE [LARGE SCALE GENOMIC DNA]</scope>
    <source>
        <strain evidence="11 12">BA112</strain>
    </source>
</reference>